<dbReference type="AlphaFoldDB" id="A0AAD6MSQ7"/>
<evidence type="ECO:0000313" key="2">
    <source>
        <dbReference type="Proteomes" id="UP001215712"/>
    </source>
</evidence>
<reference evidence="1" key="2">
    <citation type="submission" date="2023-01" db="EMBL/GenBank/DDBJ databases">
        <authorList>
            <person name="Petersen C."/>
        </authorList>
    </citation>
    <scope>NUCLEOTIDE SEQUENCE</scope>
    <source>
        <strain evidence="1">IBT 17514</strain>
    </source>
</reference>
<keyword evidence="2" id="KW-1185">Reference proteome</keyword>
<gene>
    <name evidence="1" type="ORF">N7493_009805</name>
</gene>
<dbReference type="Proteomes" id="UP001215712">
    <property type="component" value="Unassembled WGS sequence"/>
</dbReference>
<accession>A0AAD6MSQ7</accession>
<comment type="caution">
    <text evidence="1">The sequence shown here is derived from an EMBL/GenBank/DDBJ whole genome shotgun (WGS) entry which is preliminary data.</text>
</comment>
<evidence type="ECO:0000313" key="1">
    <source>
        <dbReference type="EMBL" id="KAJ5710213.1"/>
    </source>
</evidence>
<organism evidence="1 2">
    <name type="scientific">Penicillium malachiteum</name>
    <dbReference type="NCBI Taxonomy" id="1324776"/>
    <lineage>
        <taxon>Eukaryota</taxon>
        <taxon>Fungi</taxon>
        <taxon>Dikarya</taxon>
        <taxon>Ascomycota</taxon>
        <taxon>Pezizomycotina</taxon>
        <taxon>Eurotiomycetes</taxon>
        <taxon>Eurotiomycetidae</taxon>
        <taxon>Eurotiales</taxon>
        <taxon>Aspergillaceae</taxon>
        <taxon>Penicillium</taxon>
    </lineage>
</organism>
<dbReference type="EMBL" id="JAQJAN010000017">
    <property type="protein sequence ID" value="KAJ5710213.1"/>
    <property type="molecule type" value="Genomic_DNA"/>
</dbReference>
<proteinExistence type="predicted"/>
<reference evidence="1" key="1">
    <citation type="journal article" date="2023" name="IMA Fungus">
        <title>Comparative genomic study of the Penicillium genus elucidates a diverse pangenome and 15 lateral gene transfer events.</title>
        <authorList>
            <person name="Petersen C."/>
            <person name="Sorensen T."/>
            <person name="Nielsen M.R."/>
            <person name="Sondergaard T.E."/>
            <person name="Sorensen J.L."/>
            <person name="Fitzpatrick D.A."/>
            <person name="Frisvad J.C."/>
            <person name="Nielsen K.L."/>
        </authorList>
    </citation>
    <scope>NUCLEOTIDE SEQUENCE</scope>
    <source>
        <strain evidence="1">IBT 17514</strain>
    </source>
</reference>
<protein>
    <submittedName>
        <fullName evidence="1">SWI-SNF complex subunit (Snf5)</fullName>
    </submittedName>
</protein>
<sequence length="79" mass="9328">MESSYDRIVSADLFAEKLVEDLGLALESHLSIQEQLMDYYPHIYMHEEARSTSPLHGVPQRRDAYFDQVEYHNWSAYPH</sequence>
<name>A0AAD6MSQ7_9EURO</name>